<dbReference type="EMBL" id="PKLZ01000019">
    <property type="protein sequence ID" value="PLW80982.1"/>
    <property type="molecule type" value="Genomic_DNA"/>
</dbReference>
<protein>
    <submittedName>
        <fullName evidence="1">Uncharacterized protein</fullName>
    </submittedName>
</protein>
<gene>
    <name evidence="1" type="ORF">CWI75_17975</name>
</gene>
<keyword evidence="2" id="KW-1185">Reference proteome</keyword>
<accession>A0A2N5XY00</accession>
<evidence type="ECO:0000313" key="2">
    <source>
        <dbReference type="Proteomes" id="UP000234845"/>
    </source>
</evidence>
<reference evidence="2" key="1">
    <citation type="submission" date="2017-11" db="EMBL/GenBank/DDBJ databases">
        <title>The draft genome sequence of Chromatocurvus sp. F02.</title>
        <authorList>
            <person name="Du Z.-J."/>
            <person name="Chang Y.-Q."/>
        </authorList>
    </citation>
    <scope>NUCLEOTIDE SEQUENCE [LARGE SCALE GENOMIC DNA]</scope>
    <source>
        <strain evidence="2">F02</strain>
    </source>
</reference>
<proteinExistence type="predicted"/>
<evidence type="ECO:0000313" key="1">
    <source>
        <dbReference type="EMBL" id="PLW80982.1"/>
    </source>
</evidence>
<sequence length="87" mass="9656">MQVDQAGISISNEVAIWNIKTVQARSRTHNMRRNLSIHPTRVHNQLGVLFDQSIVEAIMVGGDHHRVKGRLLDVNYLGRSASISLAG</sequence>
<name>A0A2N5XY00_9GAMM</name>
<organism evidence="1 2">
    <name type="scientific">Kineobactrum sediminis</name>
    <dbReference type="NCBI Taxonomy" id="1905677"/>
    <lineage>
        <taxon>Bacteria</taxon>
        <taxon>Pseudomonadati</taxon>
        <taxon>Pseudomonadota</taxon>
        <taxon>Gammaproteobacteria</taxon>
        <taxon>Cellvibrionales</taxon>
        <taxon>Halieaceae</taxon>
        <taxon>Kineobactrum</taxon>
    </lineage>
</organism>
<dbReference type="Proteomes" id="UP000234845">
    <property type="component" value="Unassembled WGS sequence"/>
</dbReference>
<comment type="caution">
    <text evidence="1">The sequence shown here is derived from an EMBL/GenBank/DDBJ whole genome shotgun (WGS) entry which is preliminary data.</text>
</comment>
<dbReference type="AlphaFoldDB" id="A0A2N5XY00"/>